<dbReference type="Proteomes" id="UP000789595">
    <property type="component" value="Unassembled WGS sequence"/>
</dbReference>
<dbReference type="GO" id="GO:0005874">
    <property type="term" value="C:microtubule"/>
    <property type="evidence" value="ECO:0007669"/>
    <property type="project" value="UniProtKB-KW"/>
</dbReference>
<feature type="compositionally biased region" description="Basic and acidic residues" evidence="7">
    <location>
        <begin position="1117"/>
        <end position="1127"/>
    </location>
</feature>
<dbReference type="GO" id="GO:0007018">
    <property type="term" value="P:microtubule-based movement"/>
    <property type="evidence" value="ECO:0007669"/>
    <property type="project" value="InterPro"/>
</dbReference>
<dbReference type="InterPro" id="IPR027417">
    <property type="entry name" value="P-loop_NTPase"/>
</dbReference>
<feature type="compositionally biased region" description="Basic and acidic residues" evidence="7">
    <location>
        <begin position="1474"/>
        <end position="1483"/>
    </location>
</feature>
<feature type="compositionally biased region" description="Pro residues" evidence="7">
    <location>
        <begin position="646"/>
        <end position="661"/>
    </location>
</feature>
<dbReference type="Gene3D" id="3.40.850.10">
    <property type="entry name" value="Kinesin motor domain"/>
    <property type="match status" value="1"/>
</dbReference>
<dbReference type="InterPro" id="IPR018247">
    <property type="entry name" value="EF_Hand_1_Ca_BS"/>
</dbReference>
<feature type="compositionally biased region" description="Basic and acidic residues" evidence="7">
    <location>
        <begin position="1409"/>
        <end position="1422"/>
    </location>
</feature>
<evidence type="ECO:0000313" key="10">
    <source>
        <dbReference type="EMBL" id="CAH0368190.1"/>
    </source>
</evidence>
<dbReference type="PROSITE" id="PS50067">
    <property type="entry name" value="KINESIN_MOTOR_2"/>
    <property type="match status" value="1"/>
</dbReference>
<reference evidence="10" key="1">
    <citation type="submission" date="2021-11" db="EMBL/GenBank/DDBJ databases">
        <authorList>
            <consortium name="Genoscope - CEA"/>
            <person name="William W."/>
        </authorList>
    </citation>
    <scope>NUCLEOTIDE SEQUENCE</scope>
</reference>
<comment type="caution">
    <text evidence="10">The sequence shown here is derived from an EMBL/GenBank/DDBJ whole genome shotgun (WGS) entry which is preliminary data.</text>
</comment>
<protein>
    <recommendedName>
        <fullName evidence="12">Calmodulin</fullName>
    </recommendedName>
</protein>
<feature type="compositionally biased region" description="Basic and acidic residues" evidence="7">
    <location>
        <begin position="1051"/>
        <end position="1071"/>
    </location>
</feature>
<keyword evidence="4" id="KW-0175">Coiled coil</keyword>
<feature type="compositionally biased region" description="Low complexity" evidence="7">
    <location>
        <begin position="1140"/>
        <end position="1171"/>
    </location>
</feature>
<dbReference type="GO" id="GO:0008017">
    <property type="term" value="F:microtubule binding"/>
    <property type="evidence" value="ECO:0007669"/>
    <property type="project" value="InterPro"/>
</dbReference>
<keyword evidence="1" id="KW-0493">Microtubule</keyword>
<dbReference type="InterPro" id="IPR036961">
    <property type="entry name" value="Kinesin_motor_dom_sf"/>
</dbReference>
<dbReference type="InterPro" id="IPR019821">
    <property type="entry name" value="Kinesin_motor_CS"/>
</dbReference>
<feature type="domain" description="EF-hand" evidence="9">
    <location>
        <begin position="611"/>
        <end position="646"/>
    </location>
</feature>
<feature type="compositionally biased region" description="Basic and acidic residues" evidence="7">
    <location>
        <begin position="1095"/>
        <end position="1107"/>
    </location>
</feature>
<dbReference type="Pfam" id="PF00225">
    <property type="entry name" value="Kinesin"/>
    <property type="match status" value="1"/>
</dbReference>
<evidence type="ECO:0000259" key="8">
    <source>
        <dbReference type="PROSITE" id="PS50067"/>
    </source>
</evidence>
<dbReference type="GO" id="GO:0003777">
    <property type="term" value="F:microtubule motor activity"/>
    <property type="evidence" value="ECO:0007669"/>
    <property type="project" value="InterPro"/>
</dbReference>
<evidence type="ECO:0000256" key="6">
    <source>
        <dbReference type="PROSITE-ProRule" id="PRU00283"/>
    </source>
</evidence>
<evidence type="ECO:0008006" key="12">
    <source>
        <dbReference type="Google" id="ProtNLM"/>
    </source>
</evidence>
<dbReference type="InterPro" id="IPR027640">
    <property type="entry name" value="Kinesin-like_fam"/>
</dbReference>
<gene>
    <name evidence="10" type="ORF">PECAL_2P12450</name>
</gene>
<evidence type="ECO:0000256" key="1">
    <source>
        <dbReference type="ARBA" id="ARBA00022701"/>
    </source>
</evidence>
<feature type="compositionally biased region" description="Basic and acidic residues" evidence="7">
    <location>
        <begin position="1187"/>
        <end position="1207"/>
    </location>
</feature>
<dbReference type="OrthoDB" id="3176171at2759"/>
<dbReference type="InterPro" id="IPR002048">
    <property type="entry name" value="EF_hand_dom"/>
</dbReference>
<proteinExistence type="inferred from homology"/>
<dbReference type="PROSITE" id="PS00411">
    <property type="entry name" value="KINESIN_MOTOR_1"/>
    <property type="match status" value="1"/>
</dbReference>
<dbReference type="PANTHER" id="PTHR47968">
    <property type="entry name" value="CENTROMERE PROTEIN E"/>
    <property type="match status" value="1"/>
</dbReference>
<dbReference type="PROSITE" id="PS50222">
    <property type="entry name" value="EF_HAND_2"/>
    <property type="match status" value="1"/>
</dbReference>
<feature type="compositionally biased region" description="Basic and acidic residues" evidence="7">
    <location>
        <begin position="1435"/>
        <end position="1449"/>
    </location>
</feature>
<feature type="region of interest" description="Disordered" evidence="7">
    <location>
        <begin position="745"/>
        <end position="1282"/>
    </location>
</feature>
<keyword evidence="2 6" id="KW-0547">Nucleotide-binding</keyword>
<accession>A0A8J2WH30</accession>
<dbReference type="GO" id="GO:0005509">
    <property type="term" value="F:calcium ion binding"/>
    <property type="evidence" value="ECO:0007669"/>
    <property type="project" value="InterPro"/>
</dbReference>
<dbReference type="PANTHER" id="PTHR47968:SF36">
    <property type="entry name" value="KINESIN HEAVY CHAIN ISOFORM X1"/>
    <property type="match status" value="1"/>
</dbReference>
<evidence type="ECO:0000256" key="7">
    <source>
        <dbReference type="SAM" id="MobiDB-lite"/>
    </source>
</evidence>
<feature type="compositionally biased region" description="Low complexity" evidence="7">
    <location>
        <begin position="785"/>
        <end position="804"/>
    </location>
</feature>
<feature type="compositionally biased region" description="Basic residues" evidence="7">
    <location>
        <begin position="865"/>
        <end position="881"/>
    </location>
</feature>
<evidence type="ECO:0000256" key="2">
    <source>
        <dbReference type="ARBA" id="ARBA00022741"/>
    </source>
</evidence>
<evidence type="ECO:0000256" key="4">
    <source>
        <dbReference type="ARBA" id="ARBA00023054"/>
    </source>
</evidence>
<feature type="region of interest" description="Disordered" evidence="7">
    <location>
        <begin position="480"/>
        <end position="562"/>
    </location>
</feature>
<evidence type="ECO:0000313" key="11">
    <source>
        <dbReference type="Proteomes" id="UP000789595"/>
    </source>
</evidence>
<dbReference type="PROSITE" id="PS00018">
    <property type="entry name" value="EF_HAND_1"/>
    <property type="match status" value="1"/>
</dbReference>
<dbReference type="PROSITE" id="PS50096">
    <property type="entry name" value="IQ"/>
    <property type="match status" value="2"/>
</dbReference>
<evidence type="ECO:0000256" key="5">
    <source>
        <dbReference type="ARBA" id="ARBA00023175"/>
    </source>
</evidence>
<feature type="compositionally biased region" description="Low complexity" evidence="7">
    <location>
        <begin position="1255"/>
        <end position="1282"/>
    </location>
</feature>
<feature type="region of interest" description="Disordered" evidence="7">
    <location>
        <begin position="1402"/>
        <end position="1557"/>
    </location>
</feature>
<dbReference type="EMBL" id="CAKKNE010000002">
    <property type="protein sequence ID" value="CAH0368190.1"/>
    <property type="molecule type" value="Genomic_DNA"/>
</dbReference>
<feature type="compositionally biased region" description="Basic and acidic residues" evidence="7">
    <location>
        <begin position="446"/>
        <end position="464"/>
    </location>
</feature>
<dbReference type="PRINTS" id="PR00380">
    <property type="entry name" value="KINESINHEAVY"/>
</dbReference>
<comment type="similarity">
    <text evidence="6">Belongs to the TRAFAC class myosin-kinesin ATPase superfamily. Kinesin family.</text>
</comment>
<feature type="domain" description="Kinesin motor" evidence="8">
    <location>
        <begin position="4"/>
        <end position="380"/>
    </location>
</feature>
<feature type="region of interest" description="Disordered" evidence="7">
    <location>
        <begin position="445"/>
        <end position="464"/>
    </location>
</feature>
<sequence length="1557" mass="165915">MEERVRAAVRLLPLPPEAFRSLRVEENDVIIKARHGQDASLTHAMDQVFPEDCSQGDVYDWVAPAVEDVARKGVNATVMAYGQTGTGKTFTMLGAPAAPEAGQLPGDAGVIPRAAASLFEALATGSADGTIVRATAHCSYLQIYGDRVQDLLVPDPSKAPALQVREAPSNLGSKGAVFVRGLSEYQVASAADVLALVARGTKGRATRATRSNEHSSRSHAVLQLALEVESVEKGNDENNDPARWSQFAASDVPPSTAQTPGTAGTRTVVRRAKLSLVDLAGSEKWSDEVAASQQFARELRAINTSLSALGNCIAALADLATEAHRGGGHVPYRDSVLTRLLQDALGGGTRAVVIATASAAQDAYDETASTLAFAQRATRVTARLRVDEVIDDSRRLVKAKREIARLRKRLQAAEQRARTPSPSPVRRPGRPTKPDPFEAAAAAAVERAERAEARARTLEGRATAAEERAEMAELAAQRLFHSPPKGKAWLRGRPAPTGPSPPKRPPPAVPPPQRAPKNAPARPQRPAPRPSFAVSTPGVADGGNAPRSLPKKRSPDDRHTGASAARLASILLEREARGTPLRFYFSNVGDAPLTAEELWAALKRGSGTQGLTRADVWRVCETMDGDGDGRVSRRELERFCDRYRGSPPPRPARAPPPPPSAGPEAARLQALLDACEAAGVRLRRALDAASGRRPVTAAELHRGLRRCGGSFSDVTRRDADALLAALAPTGALTADEVAERVARARTRLSTASRGPPTPSSVDSRTDYEYDVESDDAYATSRRSSRGSLSSRGSSLDDLGLESSRPPSSDFGPSRPESTRTARSVSFAADADAATPRRTGERTPKTPASPTRQVTFRADARTPPSQKRRRGPLRKSTPRHRAPTPEAGDDADDERFRPRPTPTKKAEPGFWDDADEVPPGLATPPIDDDVDGILERYISPSRDSPRLAPPPSLTRRRADKTDTMRPAPVRPASPPPESPVSTPRNSPQASPPRPRVTPAKRFSPPRLRNTTPDAPRSRKTREPAAARSPATPLARQEPEEPWSPEAAAYEARLAELQRERQRAEREKARAEAEAYSTAATRLQAAERGRGAKRRAREAADARAEEAAARDAAAARLQAAERGRTAKLETRRRRRRVEELGRGAARVAAKAEAAVARAAEAQAEEAAASPARALLRESRASRGSRGSPARKDDARGGDTARTPARKDRSPSASSGRAARRRREATPGEVSSAESLEGSDPRVATLRARPAASPPKPSAVASYLAQPAPTAPAAPTQQAPKPAGAACDRHGLKDCFLCSLQGASLTSPLPAPRPGCAVHGVADCPVCGVRGGIALPVAAATTAAPASPEPCARHGLASCFLCSLRERGVGAAPATLDRPPELALGGAAGANRFVRGPASYYAPLLSATTPARRTEPAREPPRSEPRPAPPRDPVFAPRDPDRGPWHSPEARPMRVRPAVAPKRYDDDDYDDEPVVQEPRRPSEPRRNAGKRKPRRAAGPYGSSSRPAPRRKTKTAAPVVPARAPRKSRNAAAGPPGASDALRAAKQALRGQPRPEFNSRL</sequence>
<evidence type="ECO:0000259" key="9">
    <source>
        <dbReference type="PROSITE" id="PS50222"/>
    </source>
</evidence>
<organism evidence="10 11">
    <name type="scientific">Pelagomonas calceolata</name>
    <dbReference type="NCBI Taxonomy" id="35677"/>
    <lineage>
        <taxon>Eukaryota</taxon>
        <taxon>Sar</taxon>
        <taxon>Stramenopiles</taxon>
        <taxon>Ochrophyta</taxon>
        <taxon>Pelagophyceae</taxon>
        <taxon>Pelagomonadales</taxon>
        <taxon>Pelagomonadaceae</taxon>
        <taxon>Pelagomonas</taxon>
    </lineage>
</organism>
<feature type="region of interest" description="Disordered" evidence="7">
    <location>
        <begin position="409"/>
        <end position="439"/>
    </location>
</feature>
<evidence type="ECO:0000256" key="3">
    <source>
        <dbReference type="ARBA" id="ARBA00022840"/>
    </source>
</evidence>
<feature type="region of interest" description="Disordered" evidence="7">
    <location>
        <begin position="641"/>
        <end position="664"/>
    </location>
</feature>
<dbReference type="GO" id="GO:0005524">
    <property type="term" value="F:ATP binding"/>
    <property type="evidence" value="ECO:0007669"/>
    <property type="project" value="UniProtKB-UniRule"/>
</dbReference>
<keyword evidence="3 6" id="KW-0067">ATP-binding</keyword>
<feature type="compositionally biased region" description="Pro residues" evidence="7">
    <location>
        <begin position="496"/>
        <end position="514"/>
    </location>
</feature>
<feature type="binding site" evidence="6">
    <location>
        <begin position="82"/>
        <end position="89"/>
    </location>
    <ligand>
        <name>ATP</name>
        <dbReference type="ChEBI" id="CHEBI:30616"/>
    </ligand>
</feature>
<name>A0A8J2WH30_9STRA</name>
<dbReference type="Gene3D" id="1.10.238.10">
    <property type="entry name" value="EF-hand"/>
    <property type="match status" value="1"/>
</dbReference>
<dbReference type="SMART" id="SM00129">
    <property type="entry name" value="KISc"/>
    <property type="match status" value="1"/>
</dbReference>
<feature type="compositionally biased region" description="Pro residues" evidence="7">
    <location>
        <begin position="967"/>
        <end position="977"/>
    </location>
</feature>
<dbReference type="CDD" id="cd00106">
    <property type="entry name" value="KISc"/>
    <property type="match status" value="1"/>
</dbReference>
<dbReference type="InterPro" id="IPR001752">
    <property type="entry name" value="Kinesin_motor_dom"/>
</dbReference>
<dbReference type="SUPFAM" id="SSF52540">
    <property type="entry name" value="P-loop containing nucleoside triphosphate hydrolases"/>
    <property type="match status" value="1"/>
</dbReference>
<keyword evidence="5 6" id="KW-0505">Motor protein</keyword>
<keyword evidence="11" id="KW-1185">Reference proteome</keyword>